<dbReference type="RefSeq" id="WP_007136390.1">
    <property type="nucleotide sequence ID" value="NZ_AHKF01000005.1"/>
</dbReference>
<dbReference type="Proteomes" id="UP000005566">
    <property type="component" value="Unassembled WGS sequence"/>
</dbReference>
<dbReference type="Gene3D" id="3.90.1150.200">
    <property type="match status" value="1"/>
</dbReference>
<comment type="caution">
    <text evidence="2">The sequence shown here is derived from an EMBL/GenBank/DDBJ whole genome shotgun (WGS) entry which is preliminary data.</text>
</comment>
<dbReference type="InterPro" id="IPR014922">
    <property type="entry name" value="YdhG-like"/>
</dbReference>
<organism evidence="2 3">
    <name type="scientific">Flavobacterium frigoris (strain PS1)</name>
    <dbReference type="NCBI Taxonomy" id="1086011"/>
    <lineage>
        <taxon>Bacteria</taxon>
        <taxon>Pseudomonadati</taxon>
        <taxon>Bacteroidota</taxon>
        <taxon>Flavobacteriia</taxon>
        <taxon>Flavobacteriales</taxon>
        <taxon>Flavobacteriaceae</taxon>
        <taxon>Flavobacterium</taxon>
    </lineage>
</organism>
<protein>
    <recommendedName>
        <fullName evidence="1">YdhG-like domain-containing protein</fullName>
    </recommendedName>
</protein>
<dbReference type="Pfam" id="PF08818">
    <property type="entry name" value="DUF1801"/>
    <property type="match status" value="1"/>
</dbReference>
<dbReference type="OrthoDB" id="1120992at2"/>
<name>H7FM15_FLAFP</name>
<dbReference type="eggNOG" id="COG5646">
    <property type="taxonomic scope" value="Bacteria"/>
</dbReference>
<feature type="domain" description="YdhG-like" evidence="1">
    <location>
        <begin position="26"/>
        <end position="116"/>
    </location>
</feature>
<dbReference type="STRING" id="1086011.HJ01_00213"/>
<dbReference type="AlphaFoldDB" id="H7FM15"/>
<sequence length="131" mass="15335">MRNTQATEFKAVHEFLDYLPADELEIVVFLRQIILECMPDCKEKLAYNVPFYYRHSRICFIWPATIPWEKISKGVAIGFCKGDSLLDETFVSAKFTFNSVKEIDVAFVKQKIQEAILIDEKIVKARRRKIQ</sequence>
<dbReference type="PATRIC" id="fig|1086011.3.peg.209"/>
<evidence type="ECO:0000313" key="2">
    <source>
        <dbReference type="EMBL" id="EIA10473.1"/>
    </source>
</evidence>
<gene>
    <name evidence="2" type="ORF">HJ01_00213</name>
</gene>
<evidence type="ECO:0000259" key="1">
    <source>
        <dbReference type="Pfam" id="PF08818"/>
    </source>
</evidence>
<dbReference type="EMBL" id="AHKF01000005">
    <property type="protein sequence ID" value="EIA10473.1"/>
    <property type="molecule type" value="Genomic_DNA"/>
</dbReference>
<keyword evidence="3" id="KW-1185">Reference proteome</keyword>
<accession>H7FM15</accession>
<proteinExistence type="predicted"/>
<dbReference type="SUPFAM" id="SSF159888">
    <property type="entry name" value="YdhG-like"/>
    <property type="match status" value="1"/>
</dbReference>
<reference evidence="2 3" key="1">
    <citation type="journal article" date="2014" name="Acta Crystallogr. D">
        <title>Structure-based characterization and antifreeze properties of a hyperactive ice-binding protein from the Antarctic bacterium Flavobacterium frigoris PS1.</title>
        <authorList>
            <person name="Do H."/>
            <person name="Kim S.J."/>
            <person name="Kim H.J."/>
            <person name="Lee J.H."/>
        </authorList>
    </citation>
    <scope>NUCLEOTIDE SEQUENCE [LARGE SCALE GENOMIC DNA]</scope>
    <source>
        <strain evidence="2 3">PS1</strain>
    </source>
</reference>
<evidence type="ECO:0000313" key="3">
    <source>
        <dbReference type="Proteomes" id="UP000005566"/>
    </source>
</evidence>